<dbReference type="InterPro" id="IPR024170">
    <property type="entry name" value="Aminoglycoside_N6-AcTrfrase"/>
</dbReference>
<evidence type="ECO:0000256" key="3">
    <source>
        <dbReference type="ARBA" id="ARBA00017677"/>
    </source>
</evidence>
<sequence length="145" mass="16754">MYRFIEITTEYQSQWLFLRQLLWPRDDAEHWVEMHALLNKPQVYLLLALDGNIEIGFLEASIRYECVNGTKTSPVAFLEGIFVQPSHRKLGIAKALINKAEAWALEQNCKELASDTSLDNIQSQKVHLALGFQETERVVYFAKQL</sequence>
<accession>A0A3A8EWJ7</accession>
<evidence type="ECO:0000313" key="12">
    <source>
        <dbReference type="Proteomes" id="UP000269001"/>
    </source>
</evidence>
<dbReference type="SUPFAM" id="SSF55729">
    <property type="entry name" value="Acyl-CoA N-acyltransferases (Nat)"/>
    <property type="match status" value="1"/>
</dbReference>
<dbReference type="RefSeq" id="WP_120369350.1">
    <property type="nucleotide sequence ID" value="NZ_RAXU01000004.1"/>
</dbReference>
<dbReference type="NCBIfam" id="NF043067">
    <property type="entry name" value="AAC_6p_group_E"/>
    <property type="match status" value="1"/>
</dbReference>
<evidence type="ECO:0000256" key="7">
    <source>
        <dbReference type="ARBA" id="ARBA00029660"/>
    </source>
</evidence>
<dbReference type="Gene3D" id="3.40.630.30">
    <property type="match status" value="1"/>
</dbReference>
<evidence type="ECO:0000256" key="2">
    <source>
        <dbReference type="ARBA" id="ARBA00012888"/>
    </source>
</evidence>
<dbReference type="InterPro" id="IPR000182">
    <property type="entry name" value="GNAT_dom"/>
</dbReference>
<evidence type="ECO:0000256" key="9">
    <source>
        <dbReference type="PIRNR" id="PIRNR000452"/>
    </source>
</evidence>
<evidence type="ECO:0000256" key="8">
    <source>
        <dbReference type="ARBA" id="ARBA00048923"/>
    </source>
</evidence>
<reference evidence="11 12" key="1">
    <citation type="submission" date="2018-09" db="EMBL/GenBank/DDBJ databases">
        <title>The draft genome of Acinetobacter spp. strains.</title>
        <authorList>
            <person name="Qin J."/>
            <person name="Feng Y."/>
            <person name="Zong Z."/>
        </authorList>
    </citation>
    <scope>NUCLEOTIDE SEQUENCE [LARGE SCALE GENOMIC DNA]</scope>
    <source>
        <strain evidence="11 12">WCHAc060096</strain>
    </source>
</reference>
<comment type="catalytic activity">
    <reaction evidence="8 9">
        <text>kanamycin B + acetyl-CoA = N(6')-acetylkanamycin B + CoA + H(+)</text>
        <dbReference type="Rhea" id="RHEA:16449"/>
        <dbReference type="ChEBI" id="CHEBI:15378"/>
        <dbReference type="ChEBI" id="CHEBI:57287"/>
        <dbReference type="ChEBI" id="CHEBI:57288"/>
        <dbReference type="ChEBI" id="CHEBI:58390"/>
        <dbReference type="ChEBI" id="CHEBI:58549"/>
        <dbReference type="EC" id="2.3.1.82"/>
    </reaction>
</comment>
<proteinExistence type="predicted"/>
<evidence type="ECO:0000256" key="4">
    <source>
        <dbReference type="ARBA" id="ARBA00022679"/>
    </source>
</evidence>
<dbReference type="GO" id="GO:0046677">
    <property type="term" value="P:response to antibiotic"/>
    <property type="evidence" value="ECO:0007669"/>
    <property type="project" value="UniProtKB-KW"/>
</dbReference>
<dbReference type="InterPro" id="IPR016181">
    <property type="entry name" value="Acyl_CoA_acyltransferase"/>
</dbReference>
<comment type="caution">
    <text evidence="11">The sequence shown here is derived from an EMBL/GenBank/DDBJ whole genome shotgun (WGS) entry which is preliminary data.</text>
</comment>
<dbReference type="EMBL" id="RAXU01000004">
    <property type="protein sequence ID" value="RKG35060.1"/>
    <property type="molecule type" value="Genomic_DNA"/>
</dbReference>
<keyword evidence="5 9" id="KW-0046">Antibiotic resistance</keyword>
<feature type="domain" description="N-acetyltransferase" evidence="10">
    <location>
        <begin position="2"/>
        <end position="145"/>
    </location>
</feature>
<evidence type="ECO:0000313" key="11">
    <source>
        <dbReference type="EMBL" id="RKG35060.1"/>
    </source>
</evidence>
<dbReference type="PIRSF" id="PIRSF000452">
    <property type="entry name" value="6-N-acetyltransf"/>
    <property type="match status" value="1"/>
</dbReference>
<name>A0A3A8EWJ7_9GAMM</name>
<dbReference type="GO" id="GO:0047663">
    <property type="term" value="F:aminoglycoside 6'-N-acetyltransferase activity"/>
    <property type="evidence" value="ECO:0007669"/>
    <property type="project" value="UniProtKB-EC"/>
</dbReference>
<organism evidence="11 12">
    <name type="scientific">Acinetobacter guerrae</name>
    <dbReference type="NCBI Taxonomy" id="1843371"/>
    <lineage>
        <taxon>Bacteria</taxon>
        <taxon>Pseudomonadati</taxon>
        <taxon>Pseudomonadota</taxon>
        <taxon>Gammaproteobacteria</taxon>
        <taxon>Moraxellales</taxon>
        <taxon>Moraxellaceae</taxon>
        <taxon>Acinetobacter</taxon>
    </lineage>
</organism>
<evidence type="ECO:0000259" key="10">
    <source>
        <dbReference type="PROSITE" id="PS51186"/>
    </source>
</evidence>
<gene>
    <name evidence="11" type="ORF">D7V21_04540</name>
</gene>
<dbReference type="AlphaFoldDB" id="A0A3A8EWJ7"/>
<protein>
    <recommendedName>
        <fullName evidence="3 9">Aminoglycoside N(6')-acetyltransferase type 1</fullName>
        <ecNumber evidence="2 9">2.3.1.82</ecNumber>
    </recommendedName>
    <alternativeName>
        <fullName evidence="7 9">Aminoglycoside resistance protein</fullName>
    </alternativeName>
</protein>
<evidence type="ECO:0000256" key="5">
    <source>
        <dbReference type="ARBA" id="ARBA00023251"/>
    </source>
</evidence>
<evidence type="ECO:0000256" key="1">
    <source>
        <dbReference type="ARBA" id="ARBA00011738"/>
    </source>
</evidence>
<dbReference type="PANTHER" id="PTHR43072">
    <property type="entry name" value="N-ACETYLTRANSFERASE"/>
    <property type="match status" value="1"/>
</dbReference>
<dbReference type="EC" id="2.3.1.82" evidence="2 9"/>
<keyword evidence="12" id="KW-1185">Reference proteome</keyword>
<dbReference type="Pfam" id="PF00583">
    <property type="entry name" value="Acetyltransf_1"/>
    <property type="match status" value="1"/>
</dbReference>
<dbReference type="PROSITE" id="PS51186">
    <property type="entry name" value="GNAT"/>
    <property type="match status" value="1"/>
</dbReference>
<evidence type="ECO:0000256" key="6">
    <source>
        <dbReference type="ARBA" id="ARBA00023315"/>
    </source>
</evidence>
<keyword evidence="6 9" id="KW-0012">Acyltransferase</keyword>
<dbReference type="PANTHER" id="PTHR43072:SF60">
    <property type="entry name" value="L-2,4-DIAMINOBUTYRIC ACID ACETYLTRANSFERASE"/>
    <property type="match status" value="1"/>
</dbReference>
<keyword evidence="4 9" id="KW-0808">Transferase</keyword>
<dbReference type="CDD" id="cd04301">
    <property type="entry name" value="NAT_SF"/>
    <property type="match status" value="1"/>
</dbReference>
<comment type="subunit">
    <text evidence="1 9">Homodimer.</text>
</comment>
<comment type="function">
    <text evidence="9">Catalyzes the transfer of an acetyl group from acetyl-CoA to the 6'-amino group of aminoglycoside molecules conferring resistance to antibiotics containing the purpurosamine ring.</text>
</comment>
<dbReference type="Proteomes" id="UP000269001">
    <property type="component" value="Unassembled WGS sequence"/>
</dbReference>